<dbReference type="AlphaFoldDB" id="A0A7Z0J2G9"/>
<feature type="region of interest" description="Disordered" evidence="1">
    <location>
        <begin position="1"/>
        <end position="112"/>
    </location>
</feature>
<dbReference type="GO" id="GO:0004016">
    <property type="term" value="F:adenylate cyclase activity"/>
    <property type="evidence" value="ECO:0007669"/>
    <property type="project" value="UniProtKB-EC"/>
</dbReference>
<dbReference type="InterPro" id="IPR029787">
    <property type="entry name" value="Nucleotide_cyclase"/>
</dbReference>
<dbReference type="EMBL" id="JACCFQ010000001">
    <property type="protein sequence ID" value="NYJ15844.1"/>
    <property type="molecule type" value="Genomic_DNA"/>
</dbReference>
<dbReference type="RefSeq" id="WP_425488254.1">
    <property type="nucleotide sequence ID" value="NZ_BAAALK010000008.1"/>
</dbReference>
<feature type="domain" description="Guanylate cyclase" evidence="2">
    <location>
        <begin position="417"/>
        <end position="526"/>
    </location>
</feature>
<dbReference type="InterPro" id="IPR032026">
    <property type="entry name" value="Ad_Cy_reg"/>
</dbReference>
<feature type="compositionally biased region" description="Low complexity" evidence="1">
    <location>
        <begin position="90"/>
        <end position="99"/>
    </location>
</feature>
<name>A0A7Z0J2G9_9MICC</name>
<evidence type="ECO:0000259" key="2">
    <source>
        <dbReference type="PROSITE" id="PS50125"/>
    </source>
</evidence>
<sequence length="584" mass="62926">MPEPRTGAESPGHERPESPARSESSGHERTESPARSESPGHERPESLARPDAPPIYLGGEDTDASWRAVRFTPPGASHGLELSGEPMRISAEAAGSAEAAEADGPSNEVSAHYSSAELEAARQDWSDFHSPRLQGRVRRTVLQEAGEARITVSPEPRVPAEGLADRGPGVADQDRPEVGADRSDQRAPGTGTDTNTGLGTGADTGTRSSTKTNAAAFNGHERSPETAAIPIPSMEQREWHRTIRELEHRLLGAERTLTYRQMADQLGVSTRSARRLWRALGFPNLDDDVKAFTKTDVEALATMIELVRDGHLNEETAISMTRSVGQMTDRMVVWQIEALVEDKIANGQLSDAVARSQVVETLPQLIEPIQKLMGYTWRRQLSAALQRLTVRVESGLAATEQGRTGAEDDAALPLARAVGFADLVSYTSLSRQMNERTLAHMVQHFESKCAEIISIGGGRLVKTVGDEVLYNAETPEAGAEIALALAESIAADGVLPEARVSVVWGRVLSRMGDIYGPTVNLAARLTALADPGTILVDQVTAQTLESNPDYLLVPQPPRIVRGFGEVQPNMLLRGQGAGISTEPR</sequence>
<comment type="caution">
    <text evidence="3">The sequence shown here is derived from an EMBL/GenBank/DDBJ whole genome shotgun (WGS) entry which is preliminary data.</text>
</comment>
<accession>A0A7Z0J2G9</accession>
<dbReference type="PROSITE" id="PS50125">
    <property type="entry name" value="GUANYLATE_CYCLASE_2"/>
    <property type="match status" value="1"/>
</dbReference>
<dbReference type="Gene3D" id="3.30.70.1230">
    <property type="entry name" value="Nucleotide cyclase"/>
    <property type="match status" value="1"/>
</dbReference>
<reference evidence="3 4" key="1">
    <citation type="submission" date="2020-07" db="EMBL/GenBank/DDBJ databases">
        <title>Sequencing the genomes of 1000 actinobacteria strains.</title>
        <authorList>
            <person name="Klenk H.-P."/>
        </authorList>
    </citation>
    <scope>NUCLEOTIDE SEQUENCE [LARGE SCALE GENOMIC DNA]</scope>
    <source>
        <strain evidence="3 4">DSM 15664</strain>
    </source>
</reference>
<keyword evidence="3" id="KW-0456">Lyase</keyword>
<dbReference type="GO" id="GO:0009190">
    <property type="term" value="P:cyclic nucleotide biosynthetic process"/>
    <property type="evidence" value="ECO:0007669"/>
    <property type="project" value="InterPro"/>
</dbReference>
<dbReference type="SMART" id="SM00044">
    <property type="entry name" value="CYCc"/>
    <property type="match status" value="1"/>
</dbReference>
<evidence type="ECO:0000256" key="1">
    <source>
        <dbReference type="SAM" id="MobiDB-lite"/>
    </source>
</evidence>
<dbReference type="GO" id="GO:0035556">
    <property type="term" value="P:intracellular signal transduction"/>
    <property type="evidence" value="ECO:0007669"/>
    <property type="project" value="InterPro"/>
</dbReference>
<feature type="region of interest" description="Disordered" evidence="1">
    <location>
        <begin position="147"/>
        <end position="233"/>
    </location>
</feature>
<feature type="compositionally biased region" description="Basic and acidic residues" evidence="1">
    <location>
        <begin position="172"/>
        <end position="185"/>
    </location>
</feature>
<dbReference type="Proteomes" id="UP000560069">
    <property type="component" value="Unassembled WGS sequence"/>
</dbReference>
<evidence type="ECO:0000313" key="3">
    <source>
        <dbReference type="EMBL" id="NYJ15844.1"/>
    </source>
</evidence>
<protein>
    <submittedName>
        <fullName evidence="3">Adenylate cyclase</fullName>
        <ecNumber evidence="3">4.6.1.1</ecNumber>
    </submittedName>
</protein>
<keyword evidence="4" id="KW-1185">Reference proteome</keyword>
<dbReference type="CDD" id="cd07302">
    <property type="entry name" value="CHD"/>
    <property type="match status" value="1"/>
</dbReference>
<organism evidence="3 4">
    <name type="scientific">Nesterenkonia sandarakina</name>
    <dbReference type="NCBI Taxonomy" id="272918"/>
    <lineage>
        <taxon>Bacteria</taxon>
        <taxon>Bacillati</taxon>
        <taxon>Actinomycetota</taxon>
        <taxon>Actinomycetes</taxon>
        <taxon>Micrococcales</taxon>
        <taxon>Micrococcaceae</taxon>
        <taxon>Nesterenkonia</taxon>
    </lineage>
</organism>
<proteinExistence type="predicted"/>
<dbReference type="Pfam" id="PF00211">
    <property type="entry name" value="Guanylate_cyc"/>
    <property type="match status" value="1"/>
</dbReference>
<feature type="compositionally biased region" description="Basic and acidic residues" evidence="1">
    <location>
        <begin position="11"/>
        <end position="48"/>
    </location>
</feature>
<dbReference type="InterPro" id="IPR001054">
    <property type="entry name" value="A/G_cyclase"/>
</dbReference>
<evidence type="ECO:0000313" key="4">
    <source>
        <dbReference type="Proteomes" id="UP000560069"/>
    </source>
</evidence>
<dbReference type="Pfam" id="PF16701">
    <property type="entry name" value="Ad_Cy_reg"/>
    <property type="match status" value="1"/>
</dbReference>
<feature type="compositionally biased region" description="Low complexity" evidence="1">
    <location>
        <begin position="189"/>
        <end position="206"/>
    </location>
</feature>
<gene>
    <name evidence="3" type="ORF">HNR11_000378</name>
</gene>
<dbReference type="SUPFAM" id="SSF55073">
    <property type="entry name" value="Nucleotide cyclase"/>
    <property type="match status" value="1"/>
</dbReference>
<dbReference type="EC" id="4.6.1.1" evidence="3"/>